<dbReference type="EC" id="2.1.1.-" evidence="2"/>
<dbReference type="GO" id="GO:0032259">
    <property type="term" value="P:methylation"/>
    <property type="evidence" value="ECO:0007669"/>
    <property type="project" value="UniProtKB-KW"/>
</dbReference>
<dbReference type="InterPro" id="IPR013216">
    <property type="entry name" value="Methyltransf_11"/>
</dbReference>
<keyword evidence="2" id="KW-0489">Methyltransferase</keyword>
<keyword evidence="3" id="KW-1185">Reference proteome</keyword>
<sequence>MDNRWNEFIYKVWSPFYDRFFNSGHFLKARKKIFSGYNFVENQHILFVGVGTGADLELIDHHNLTITAIDYSEDMLDKARDKFKGSAIHFIKMDARDMSLRDNQFDVVVASLVLSVVPEADRCLKEMMRVLKLNGEVIIFDKFAPKDKGLSPFKKAIRPIIKLLGTDIGIKFEELCEKNKDTVYVKEDTLLMFSGMYRKIVLGKINV</sequence>
<dbReference type="CDD" id="cd02440">
    <property type="entry name" value="AdoMet_MTases"/>
    <property type="match status" value="1"/>
</dbReference>
<keyword evidence="2" id="KW-0808">Transferase</keyword>
<dbReference type="RefSeq" id="WP_341981824.1">
    <property type="nucleotide sequence ID" value="NZ_JBBYAF010000009.1"/>
</dbReference>
<dbReference type="InterPro" id="IPR052356">
    <property type="entry name" value="Thiol_S-MT"/>
</dbReference>
<feature type="domain" description="Methyltransferase type 11" evidence="1">
    <location>
        <begin position="48"/>
        <end position="139"/>
    </location>
</feature>
<proteinExistence type="predicted"/>
<gene>
    <name evidence="2" type="ORF">AAEO50_06365</name>
</gene>
<name>A0ABU9K734_9BACI</name>
<evidence type="ECO:0000313" key="3">
    <source>
        <dbReference type="Proteomes" id="UP001389717"/>
    </source>
</evidence>
<protein>
    <submittedName>
        <fullName evidence="2">Class I SAM-dependent methyltransferase</fullName>
        <ecNumber evidence="2">2.1.1.-</ecNumber>
    </submittedName>
</protein>
<dbReference type="Gene3D" id="3.40.50.150">
    <property type="entry name" value="Vaccinia Virus protein VP39"/>
    <property type="match status" value="1"/>
</dbReference>
<dbReference type="EMBL" id="JBBYAF010000009">
    <property type="protein sequence ID" value="MEL3971894.1"/>
    <property type="molecule type" value="Genomic_DNA"/>
</dbReference>
<evidence type="ECO:0000259" key="1">
    <source>
        <dbReference type="Pfam" id="PF08241"/>
    </source>
</evidence>
<dbReference type="GO" id="GO:0008168">
    <property type="term" value="F:methyltransferase activity"/>
    <property type="evidence" value="ECO:0007669"/>
    <property type="project" value="UniProtKB-KW"/>
</dbReference>
<comment type="caution">
    <text evidence="2">The sequence shown here is derived from an EMBL/GenBank/DDBJ whole genome shotgun (WGS) entry which is preliminary data.</text>
</comment>
<dbReference type="SUPFAM" id="SSF53335">
    <property type="entry name" value="S-adenosyl-L-methionine-dependent methyltransferases"/>
    <property type="match status" value="1"/>
</dbReference>
<dbReference type="InterPro" id="IPR029063">
    <property type="entry name" value="SAM-dependent_MTases_sf"/>
</dbReference>
<evidence type="ECO:0000313" key="2">
    <source>
        <dbReference type="EMBL" id="MEL3971894.1"/>
    </source>
</evidence>
<dbReference type="Pfam" id="PF08241">
    <property type="entry name" value="Methyltransf_11"/>
    <property type="match status" value="1"/>
</dbReference>
<organism evidence="2 3">
    <name type="scientific">Rossellomorea oryzaecorticis</name>
    <dbReference type="NCBI Taxonomy" id="1396505"/>
    <lineage>
        <taxon>Bacteria</taxon>
        <taxon>Bacillati</taxon>
        <taxon>Bacillota</taxon>
        <taxon>Bacilli</taxon>
        <taxon>Bacillales</taxon>
        <taxon>Bacillaceae</taxon>
        <taxon>Rossellomorea</taxon>
    </lineage>
</organism>
<dbReference type="Proteomes" id="UP001389717">
    <property type="component" value="Unassembled WGS sequence"/>
</dbReference>
<dbReference type="PANTHER" id="PTHR45036:SF1">
    <property type="entry name" value="METHYLTRANSFERASE LIKE 7A"/>
    <property type="match status" value="1"/>
</dbReference>
<dbReference type="PANTHER" id="PTHR45036">
    <property type="entry name" value="METHYLTRANSFERASE LIKE 7B"/>
    <property type="match status" value="1"/>
</dbReference>
<accession>A0ABU9K734</accession>
<reference evidence="2 3" key="1">
    <citation type="submission" date="2024-04" db="EMBL/GenBank/DDBJ databases">
        <title>Bacillus oryzaecorticis sp. nov., a moderately halophilic bacterium isolated from rice husks.</title>
        <authorList>
            <person name="Zhu H.-S."/>
        </authorList>
    </citation>
    <scope>NUCLEOTIDE SEQUENCE [LARGE SCALE GENOMIC DNA]</scope>
    <source>
        <strain evidence="2 3">ZC255</strain>
    </source>
</reference>